<dbReference type="Pfam" id="PF23636">
    <property type="entry name" value="DUF7144"/>
    <property type="match status" value="1"/>
</dbReference>
<evidence type="ECO:0000259" key="2">
    <source>
        <dbReference type="Pfam" id="PF23636"/>
    </source>
</evidence>
<protein>
    <recommendedName>
        <fullName evidence="2">DUF7144 domain-containing protein</fullName>
    </recommendedName>
</protein>
<name>A0ABS4Q0F6_9PSEU</name>
<keyword evidence="1" id="KW-0812">Transmembrane</keyword>
<feature type="transmembrane region" description="Helical" evidence="1">
    <location>
        <begin position="24"/>
        <end position="49"/>
    </location>
</feature>
<sequence length="144" mass="15259">MTHTPHTPTHTAMRQSPLAGPAEGLLGFAGVLLVVAGVWHALTGIAALLNDNLYLSTPDYVYALDLTGWGWGHLVLGALVVLAGAGVLMGPTWGRILGIAVVVLSLVANFLFLPRYPMWSLALIAVDLAVLWALATRLVSRDEP</sequence>
<keyword evidence="1" id="KW-1133">Transmembrane helix</keyword>
<proteinExistence type="predicted"/>
<feature type="domain" description="DUF7144" evidence="2">
    <location>
        <begin position="27"/>
        <end position="137"/>
    </location>
</feature>
<evidence type="ECO:0000313" key="3">
    <source>
        <dbReference type="EMBL" id="MBP2184331.1"/>
    </source>
</evidence>
<feature type="transmembrane region" description="Helical" evidence="1">
    <location>
        <begin position="69"/>
        <end position="89"/>
    </location>
</feature>
<reference evidence="3 4" key="1">
    <citation type="submission" date="2021-03" db="EMBL/GenBank/DDBJ databases">
        <title>Sequencing the genomes of 1000 actinobacteria strains.</title>
        <authorList>
            <person name="Klenk H.-P."/>
        </authorList>
    </citation>
    <scope>NUCLEOTIDE SEQUENCE [LARGE SCALE GENOMIC DNA]</scope>
    <source>
        <strain evidence="3 4">DSM 45510</strain>
    </source>
</reference>
<comment type="caution">
    <text evidence="3">The sequence shown here is derived from an EMBL/GenBank/DDBJ whole genome shotgun (WGS) entry which is preliminary data.</text>
</comment>
<dbReference type="InterPro" id="IPR055568">
    <property type="entry name" value="DUF7144"/>
</dbReference>
<evidence type="ECO:0000313" key="4">
    <source>
        <dbReference type="Proteomes" id="UP000741013"/>
    </source>
</evidence>
<gene>
    <name evidence="3" type="ORF">JOM49_005857</name>
</gene>
<keyword evidence="4" id="KW-1185">Reference proteome</keyword>
<organism evidence="3 4">
    <name type="scientific">Amycolatopsis magusensis</name>
    <dbReference type="NCBI Taxonomy" id="882444"/>
    <lineage>
        <taxon>Bacteria</taxon>
        <taxon>Bacillati</taxon>
        <taxon>Actinomycetota</taxon>
        <taxon>Actinomycetes</taxon>
        <taxon>Pseudonocardiales</taxon>
        <taxon>Pseudonocardiaceae</taxon>
        <taxon>Amycolatopsis</taxon>
    </lineage>
</organism>
<dbReference type="EMBL" id="JAGGMS010000001">
    <property type="protein sequence ID" value="MBP2184331.1"/>
    <property type="molecule type" value="Genomic_DNA"/>
</dbReference>
<evidence type="ECO:0000256" key="1">
    <source>
        <dbReference type="SAM" id="Phobius"/>
    </source>
</evidence>
<dbReference type="RefSeq" id="WP_209667359.1">
    <property type="nucleotide sequence ID" value="NZ_JAGGMS010000001.1"/>
</dbReference>
<dbReference type="Proteomes" id="UP000741013">
    <property type="component" value="Unassembled WGS sequence"/>
</dbReference>
<keyword evidence="1" id="KW-0472">Membrane</keyword>
<feature type="transmembrane region" description="Helical" evidence="1">
    <location>
        <begin position="119"/>
        <end position="139"/>
    </location>
</feature>
<accession>A0ABS4Q0F6</accession>
<feature type="transmembrane region" description="Helical" evidence="1">
    <location>
        <begin position="96"/>
        <end position="113"/>
    </location>
</feature>